<reference evidence="1 2" key="1">
    <citation type="submission" date="2024-01" db="EMBL/GenBank/DDBJ databases">
        <title>Genome assemblies of Stephania.</title>
        <authorList>
            <person name="Yang L."/>
        </authorList>
    </citation>
    <scope>NUCLEOTIDE SEQUENCE [LARGE SCALE GENOMIC DNA]</scope>
    <source>
        <strain evidence="1">QJT</strain>
        <tissue evidence="1">Leaf</tissue>
    </source>
</reference>
<accession>A0AAP0PQX2</accession>
<proteinExistence type="predicted"/>
<comment type="caution">
    <text evidence="1">The sequence shown here is derived from an EMBL/GenBank/DDBJ whole genome shotgun (WGS) entry which is preliminary data.</text>
</comment>
<organism evidence="1 2">
    <name type="scientific">Stephania japonica</name>
    <dbReference type="NCBI Taxonomy" id="461633"/>
    <lineage>
        <taxon>Eukaryota</taxon>
        <taxon>Viridiplantae</taxon>
        <taxon>Streptophyta</taxon>
        <taxon>Embryophyta</taxon>
        <taxon>Tracheophyta</taxon>
        <taxon>Spermatophyta</taxon>
        <taxon>Magnoliopsida</taxon>
        <taxon>Ranunculales</taxon>
        <taxon>Menispermaceae</taxon>
        <taxon>Menispermoideae</taxon>
        <taxon>Cissampelideae</taxon>
        <taxon>Stephania</taxon>
    </lineage>
</organism>
<dbReference type="AlphaFoldDB" id="A0AAP0PQX2"/>
<evidence type="ECO:0000313" key="2">
    <source>
        <dbReference type="Proteomes" id="UP001417504"/>
    </source>
</evidence>
<dbReference type="Proteomes" id="UP001417504">
    <property type="component" value="Unassembled WGS sequence"/>
</dbReference>
<name>A0AAP0PQX2_9MAGN</name>
<dbReference type="EMBL" id="JBBNAE010000001">
    <property type="protein sequence ID" value="KAK9153368.1"/>
    <property type="molecule type" value="Genomic_DNA"/>
</dbReference>
<gene>
    <name evidence="1" type="ORF">Sjap_000848</name>
</gene>
<protein>
    <submittedName>
        <fullName evidence="1">Uncharacterized protein</fullName>
    </submittedName>
</protein>
<evidence type="ECO:0000313" key="1">
    <source>
        <dbReference type="EMBL" id="KAK9153368.1"/>
    </source>
</evidence>
<keyword evidence="2" id="KW-1185">Reference proteome</keyword>
<sequence length="54" mass="6334">MPSPLTFIIPSNKQLVTSITWPHPVLKFDLEKQIDQKSINDEQPHELPLRWTLL</sequence>